<name>A0A1M5E0K0_9FLAO</name>
<keyword evidence="2" id="KW-1185">Reference proteome</keyword>
<organism evidence="1 2">
    <name type="scientific">Chryseobacterium arachidis</name>
    <dbReference type="NCBI Taxonomy" id="1416778"/>
    <lineage>
        <taxon>Bacteria</taxon>
        <taxon>Pseudomonadati</taxon>
        <taxon>Bacteroidota</taxon>
        <taxon>Flavobacteriia</taxon>
        <taxon>Flavobacteriales</taxon>
        <taxon>Weeksellaceae</taxon>
        <taxon>Chryseobacterium group</taxon>
        <taxon>Chryseobacterium</taxon>
    </lineage>
</organism>
<evidence type="ECO:0000313" key="2">
    <source>
        <dbReference type="Proteomes" id="UP000184518"/>
    </source>
</evidence>
<dbReference type="AlphaFoldDB" id="A0A1M5E0K0"/>
<dbReference type="RefSeq" id="WP_378126912.1">
    <property type="nucleotide sequence ID" value="NZ_JBHRTU010000002.1"/>
</dbReference>
<sequence length="109" mass="13272">MSSCKKEDQYFNVKDDLIYKYKNELFLKHTIILKNRNPKNSGKVIRFFNDVAHKNKVLKLKDFIDTKTFHQIKNNYQDRFIKDVYEDSKYQYIFRDHPASSPYILIKSR</sequence>
<reference evidence="2" key="1">
    <citation type="submission" date="2016-11" db="EMBL/GenBank/DDBJ databases">
        <authorList>
            <person name="Varghese N."/>
            <person name="Submissions S."/>
        </authorList>
    </citation>
    <scope>NUCLEOTIDE SEQUENCE [LARGE SCALE GENOMIC DNA]</scope>
    <source>
        <strain evidence="2">DSM 27619</strain>
    </source>
</reference>
<protein>
    <submittedName>
        <fullName evidence="1">Uncharacterized protein</fullName>
    </submittedName>
</protein>
<proteinExistence type="predicted"/>
<accession>A0A1M5E0K0</accession>
<evidence type="ECO:0000313" key="1">
    <source>
        <dbReference type="EMBL" id="SHF72759.1"/>
    </source>
</evidence>
<gene>
    <name evidence="1" type="ORF">SAMN05443633_10666</name>
</gene>
<dbReference type="Proteomes" id="UP000184518">
    <property type="component" value="Unassembled WGS sequence"/>
</dbReference>
<dbReference type="EMBL" id="FQUT01000006">
    <property type="protein sequence ID" value="SHF72759.1"/>
    <property type="molecule type" value="Genomic_DNA"/>
</dbReference>